<dbReference type="Gene3D" id="3.10.105.10">
    <property type="entry name" value="Dipeptide-binding Protein, Domain 3"/>
    <property type="match status" value="1"/>
</dbReference>
<keyword evidence="3" id="KW-0732">Signal</keyword>
<accession>A0A286DUN3</accession>
<dbReference type="PIRSF" id="PIRSF002741">
    <property type="entry name" value="MppA"/>
    <property type="match status" value="1"/>
</dbReference>
<dbReference type="GO" id="GO:0043190">
    <property type="term" value="C:ATP-binding cassette (ABC) transporter complex"/>
    <property type="evidence" value="ECO:0007669"/>
    <property type="project" value="InterPro"/>
</dbReference>
<dbReference type="Gene3D" id="3.90.76.10">
    <property type="entry name" value="Dipeptide-binding Protein, Domain 1"/>
    <property type="match status" value="1"/>
</dbReference>
<dbReference type="AlphaFoldDB" id="A0A286DUN3"/>
<evidence type="ECO:0000313" key="6">
    <source>
        <dbReference type="Proteomes" id="UP000219072"/>
    </source>
</evidence>
<dbReference type="PANTHER" id="PTHR30290">
    <property type="entry name" value="PERIPLASMIC BINDING COMPONENT OF ABC TRANSPORTER"/>
    <property type="match status" value="1"/>
</dbReference>
<dbReference type="GO" id="GO:1904680">
    <property type="term" value="F:peptide transmembrane transporter activity"/>
    <property type="evidence" value="ECO:0007669"/>
    <property type="project" value="TreeGrafter"/>
</dbReference>
<name>A0A286DUN3_9ACTN</name>
<dbReference type="PROSITE" id="PS51257">
    <property type="entry name" value="PROKAR_LIPOPROTEIN"/>
    <property type="match status" value="1"/>
</dbReference>
<evidence type="ECO:0000256" key="3">
    <source>
        <dbReference type="ARBA" id="ARBA00022729"/>
    </source>
</evidence>
<evidence type="ECO:0000256" key="2">
    <source>
        <dbReference type="ARBA" id="ARBA00022448"/>
    </source>
</evidence>
<sequence>MSLHARWRRARAAAIGAVSLGMIATGCGGSSGGSSTDPDTLIAYTGQAGDWQRNYNPYSPDSIGGKGTIYETLFFFNVARQDEPASRLGTEYSWNDDGTELTIDLREGVTWSDGEAFDAEDVAFTFNLVRDTASFNSFGFDGDTEIVSPTQVKVTFEEAAYMDVPQLLGKTWIVPEHIWSGIEDPETDIMEEPVGTGAFVHEEFKPQAYTFAANPDYWDGEPELKKIRFVALSGNQAAADALSAGEIDFQTGPVPDMENFEQNHDGYKIITTPMNQMALVTCANTDLGCEGPQTDPAVRHAIFHAMDRDTLNSLAFQDTASEISPGYTLPERDAAYASAQLENRTASMTADVAQAEEILEAAGYTRGSDGIYAKDDVKLEMSLRVTAGWTDYITAVNTMAEQLNEAGIKVNVNQASFNETTDARNSGNFELAIDSLYPGASPDPYYVYYQFFHSSSTVPVGESTNPGWARYSNPEVDEALEALTQMNPEDGQDARQPYYDTIQAQIEEDMPYIPIMTGGTTSQFNAGKFTGWPTDVNMYAFPAVWSHPDQSEIFRNLKPAGE</sequence>
<evidence type="ECO:0000256" key="1">
    <source>
        <dbReference type="ARBA" id="ARBA00005695"/>
    </source>
</evidence>
<dbReference type="InterPro" id="IPR030678">
    <property type="entry name" value="Peptide/Ni-bd"/>
</dbReference>
<keyword evidence="2" id="KW-0813">Transport</keyword>
<comment type="similarity">
    <text evidence="1">Belongs to the bacterial solute-binding protein 5 family.</text>
</comment>
<protein>
    <submittedName>
        <fullName evidence="5">Peptide/nickel transport system substrate-binding protein</fullName>
    </submittedName>
</protein>
<evidence type="ECO:0000313" key="5">
    <source>
        <dbReference type="EMBL" id="SOD62360.1"/>
    </source>
</evidence>
<dbReference type="OrthoDB" id="9764591at2"/>
<dbReference type="PANTHER" id="PTHR30290:SF9">
    <property type="entry name" value="OLIGOPEPTIDE-BINDING PROTEIN APPA"/>
    <property type="match status" value="1"/>
</dbReference>
<proteinExistence type="inferred from homology"/>
<dbReference type="CDD" id="cd08509">
    <property type="entry name" value="PBP2_TmCBP_oligosaccharides_like"/>
    <property type="match status" value="1"/>
</dbReference>
<dbReference type="SUPFAM" id="SSF53850">
    <property type="entry name" value="Periplasmic binding protein-like II"/>
    <property type="match status" value="1"/>
</dbReference>
<dbReference type="GO" id="GO:0015833">
    <property type="term" value="P:peptide transport"/>
    <property type="evidence" value="ECO:0007669"/>
    <property type="project" value="TreeGrafter"/>
</dbReference>
<dbReference type="EMBL" id="OCNE01000005">
    <property type="protein sequence ID" value="SOD62360.1"/>
    <property type="molecule type" value="Genomic_DNA"/>
</dbReference>
<reference evidence="5 6" key="1">
    <citation type="submission" date="2017-09" db="EMBL/GenBank/DDBJ databases">
        <authorList>
            <person name="Ehlers B."/>
            <person name="Leendertz F.H."/>
        </authorList>
    </citation>
    <scope>NUCLEOTIDE SEQUENCE [LARGE SCALE GENOMIC DNA]</scope>
    <source>
        <strain evidence="5 6">CGMCC 4.7095</strain>
    </source>
</reference>
<organism evidence="5 6">
    <name type="scientific">Streptomyces zhaozhouensis</name>
    <dbReference type="NCBI Taxonomy" id="1300267"/>
    <lineage>
        <taxon>Bacteria</taxon>
        <taxon>Bacillati</taxon>
        <taxon>Actinomycetota</taxon>
        <taxon>Actinomycetes</taxon>
        <taxon>Kitasatosporales</taxon>
        <taxon>Streptomycetaceae</taxon>
        <taxon>Streptomyces</taxon>
    </lineage>
</organism>
<keyword evidence="6" id="KW-1185">Reference proteome</keyword>
<gene>
    <name evidence="5" type="ORF">SAMN06297387_105176</name>
</gene>
<dbReference type="Proteomes" id="UP000219072">
    <property type="component" value="Unassembled WGS sequence"/>
</dbReference>
<evidence type="ECO:0000259" key="4">
    <source>
        <dbReference type="Pfam" id="PF00496"/>
    </source>
</evidence>
<dbReference type="GO" id="GO:0042597">
    <property type="term" value="C:periplasmic space"/>
    <property type="evidence" value="ECO:0007669"/>
    <property type="project" value="UniProtKB-ARBA"/>
</dbReference>
<dbReference type="RefSeq" id="WP_097230835.1">
    <property type="nucleotide sequence ID" value="NZ_OCNE01000005.1"/>
</dbReference>
<dbReference type="InterPro" id="IPR000914">
    <property type="entry name" value="SBP_5_dom"/>
</dbReference>
<feature type="domain" description="Solute-binding protein family 5" evidence="4">
    <location>
        <begin position="86"/>
        <end position="455"/>
    </location>
</feature>
<dbReference type="Gene3D" id="3.40.190.10">
    <property type="entry name" value="Periplasmic binding protein-like II"/>
    <property type="match status" value="1"/>
</dbReference>
<dbReference type="Pfam" id="PF00496">
    <property type="entry name" value="SBP_bac_5"/>
    <property type="match status" value="1"/>
</dbReference>
<dbReference type="InterPro" id="IPR039424">
    <property type="entry name" value="SBP_5"/>
</dbReference>